<dbReference type="AlphaFoldDB" id="A0A8S1WFM1"/>
<dbReference type="EMBL" id="CAJJDP010000083">
    <property type="protein sequence ID" value="CAD8184766.1"/>
    <property type="molecule type" value="Genomic_DNA"/>
</dbReference>
<evidence type="ECO:0000313" key="1">
    <source>
        <dbReference type="EMBL" id="CAD8184766.1"/>
    </source>
</evidence>
<gene>
    <name evidence="1" type="ORF">POCTA_138.1.T0840051</name>
</gene>
<evidence type="ECO:0000313" key="2">
    <source>
        <dbReference type="Proteomes" id="UP000683925"/>
    </source>
</evidence>
<sequence length="34" mass="4274">MLRIWTHLQSKMKHPYTYDYIYTISLFISEFLSF</sequence>
<proteinExistence type="predicted"/>
<dbReference type="Proteomes" id="UP000683925">
    <property type="component" value="Unassembled WGS sequence"/>
</dbReference>
<accession>A0A8S1WFM1</accession>
<organism evidence="1 2">
    <name type="scientific">Paramecium octaurelia</name>
    <dbReference type="NCBI Taxonomy" id="43137"/>
    <lineage>
        <taxon>Eukaryota</taxon>
        <taxon>Sar</taxon>
        <taxon>Alveolata</taxon>
        <taxon>Ciliophora</taxon>
        <taxon>Intramacronucleata</taxon>
        <taxon>Oligohymenophorea</taxon>
        <taxon>Peniculida</taxon>
        <taxon>Parameciidae</taxon>
        <taxon>Paramecium</taxon>
    </lineage>
</organism>
<comment type="caution">
    <text evidence="1">The sequence shown here is derived from an EMBL/GenBank/DDBJ whole genome shotgun (WGS) entry which is preliminary data.</text>
</comment>
<keyword evidence="2" id="KW-1185">Reference proteome</keyword>
<reference evidence="1" key="1">
    <citation type="submission" date="2021-01" db="EMBL/GenBank/DDBJ databases">
        <authorList>
            <consortium name="Genoscope - CEA"/>
            <person name="William W."/>
        </authorList>
    </citation>
    <scope>NUCLEOTIDE SEQUENCE</scope>
</reference>
<name>A0A8S1WFM1_PAROT</name>
<protein>
    <submittedName>
        <fullName evidence="1">Uncharacterized protein</fullName>
    </submittedName>
</protein>